<reference evidence="2" key="1">
    <citation type="journal article" date="2020" name="bioRxiv">
        <title>Comparative genomics of Chlamydomonas.</title>
        <authorList>
            <person name="Craig R.J."/>
            <person name="Hasan A.R."/>
            <person name="Ness R.W."/>
            <person name="Keightley P.D."/>
        </authorList>
    </citation>
    <scope>NUCLEOTIDE SEQUENCE</scope>
    <source>
        <strain evidence="2">CCAP 11/70</strain>
    </source>
</reference>
<feature type="region of interest" description="Disordered" evidence="1">
    <location>
        <begin position="955"/>
        <end position="982"/>
    </location>
</feature>
<feature type="compositionally biased region" description="Basic residues" evidence="1">
    <location>
        <begin position="1051"/>
        <end position="1065"/>
    </location>
</feature>
<feature type="compositionally biased region" description="Gly residues" evidence="1">
    <location>
        <begin position="606"/>
        <end position="615"/>
    </location>
</feature>
<evidence type="ECO:0000256" key="1">
    <source>
        <dbReference type="SAM" id="MobiDB-lite"/>
    </source>
</evidence>
<keyword evidence="3" id="KW-1185">Reference proteome</keyword>
<feature type="region of interest" description="Disordered" evidence="1">
    <location>
        <begin position="357"/>
        <end position="389"/>
    </location>
</feature>
<sequence length="1118" mass="109702">MSGGRSPRVLVVAAQSASKGLAELCRGLLNNGVVVTVLVTGSSGTLPTLPAGVSIVLECSSGALHLDAASGQVNLRDRDLRSSSTLTAALVPDGDSPCTQPLPLFRGDSAPRAASVGGSGSGGGVLQRLLQRRLVGSPSPGPGPSPGHPVTPPPPWPSACTGSPSSCASISSTPFADAAAPRLTCAALPWLPPSVLTELAAAAAPHAGPLPGPLSEPRLHRGLVLPALPRLAFVRMARPAAGAGAGAGADGHGSGVQERTEAPMGVTGEWEGETAGGGEAVRLRLQGAWLGLWATGRLSPCQGRASCGGHSSTEASALLTRGADVASTSVAGGRLVSRPVAPSRSRSALHLEQLPQSLAQSPVQQAQPGPDKRTSTDCSRPQSTGAVRRRSVLGLLATSVWGEAGGQSTSGVADISDGGGGQRPGSSTGDSTGGNGGTLSSPTGVHRGAHASAEGKAHAEAEAGAGAEVGQRQQEAAELALMRREVLAVTREEAWEALLAGRPPLRCWGAGLGLGQEDTCSTYLRLPGPDAWTGFPAATHARNSARPLGGICASGMTWRALAGARARRRSSTAAGFSWLAAPLSFTAPVSLQGSSVAAHTARTGSAGAGSDGQGSGSPAATAVGTGGHSSSTDRPAPPAGRVFGRRLSLGHGRHRHSGPGAGAEVAEAEAAGMPTELPWHASSAAPSTPAGAAAVDAKGPRARESRPGSPHAATPATAGRVSGGGALPMRRQEGLKAPAELPPANWQDVAEAEAAVAAAIQLRLAARQRTASTAVPPPALPPPPPPPLAQLPASRTLSACDGAAGPAGGGDPLGLDGCVASLGPGAAGLQWMGSHSDKETASAAAAALLAAGMSALDPAAAAAAASSAPSSATQAAATGGAVSASLAIAAAAPSNGAAQPAASAPRSEGAALPTSAALAGSTAFSGACAVGASASAPPQPLLPLYRLTAGAEAQLGEPPQLPPRDGFGSERGSPWPGDDLPLADPALAAARWSLLSAGDNSGALDPADAAAGAGAGAEAASPLRLRNGPDSAQLGGWGDSSTASRSSPCRRVWRRRPPQRRRLRARGLPAPGRGAVGVGLRRVRGVGEGGVEGVGGAAAGPGADSRPPVPLAAPVVRR</sequence>
<feature type="region of interest" description="Disordered" evidence="1">
    <location>
        <begin position="242"/>
        <end position="275"/>
    </location>
</feature>
<feature type="compositionally biased region" description="Low complexity" evidence="1">
    <location>
        <begin position="662"/>
        <end position="697"/>
    </location>
</feature>
<feature type="region of interest" description="Disordered" evidence="1">
    <location>
        <begin position="91"/>
        <end position="122"/>
    </location>
</feature>
<feature type="compositionally biased region" description="Polar residues" evidence="1">
    <location>
        <begin position="376"/>
        <end position="385"/>
    </location>
</feature>
<dbReference type="EMBL" id="JAEHOE010000168">
    <property type="protein sequence ID" value="KAG2483729.1"/>
    <property type="molecule type" value="Genomic_DNA"/>
</dbReference>
<feature type="compositionally biased region" description="Pro residues" evidence="1">
    <location>
        <begin position="775"/>
        <end position="789"/>
    </location>
</feature>
<accession>A0A836BQF9</accession>
<dbReference type="Proteomes" id="UP000612055">
    <property type="component" value="Unassembled WGS sequence"/>
</dbReference>
<protein>
    <submittedName>
        <fullName evidence="2">Uncharacterized protein</fullName>
    </submittedName>
</protein>
<feature type="region of interest" description="Disordered" evidence="1">
    <location>
        <begin position="134"/>
        <end position="164"/>
    </location>
</feature>
<feature type="region of interest" description="Disordered" evidence="1">
    <location>
        <begin position="602"/>
        <end position="728"/>
    </location>
</feature>
<feature type="region of interest" description="Disordered" evidence="1">
    <location>
        <begin position="406"/>
        <end position="470"/>
    </location>
</feature>
<feature type="region of interest" description="Disordered" evidence="1">
    <location>
        <begin position="769"/>
        <end position="793"/>
    </location>
</feature>
<proteinExistence type="predicted"/>
<comment type="caution">
    <text evidence="2">The sequence shown here is derived from an EMBL/GenBank/DDBJ whole genome shotgun (WGS) entry which is preliminary data.</text>
</comment>
<feature type="region of interest" description="Disordered" evidence="1">
    <location>
        <begin position="1019"/>
        <end position="1118"/>
    </location>
</feature>
<gene>
    <name evidence="2" type="ORF">HYH03_017447</name>
</gene>
<name>A0A836BQF9_9CHLO</name>
<feature type="compositionally biased region" description="Pro residues" evidence="1">
    <location>
        <begin position="139"/>
        <end position="157"/>
    </location>
</feature>
<dbReference type="AlphaFoldDB" id="A0A836BQF9"/>
<feature type="compositionally biased region" description="Low complexity" evidence="1">
    <location>
        <begin position="438"/>
        <end position="452"/>
    </location>
</feature>
<evidence type="ECO:0000313" key="3">
    <source>
        <dbReference type="Proteomes" id="UP000612055"/>
    </source>
</evidence>
<organism evidence="2 3">
    <name type="scientific">Edaphochlamys debaryana</name>
    <dbReference type="NCBI Taxonomy" id="47281"/>
    <lineage>
        <taxon>Eukaryota</taxon>
        <taxon>Viridiplantae</taxon>
        <taxon>Chlorophyta</taxon>
        <taxon>core chlorophytes</taxon>
        <taxon>Chlorophyceae</taxon>
        <taxon>CS clade</taxon>
        <taxon>Chlamydomonadales</taxon>
        <taxon>Chlamydomonadales incertae sedis</taxon>
        <taxon>Edaphochlamys</taxon>
    </lineage>
</organism>
<evidence type="ECO:0000313" key="2">
    <source>
        <dbReference type="EMBL" id="KAG2483729.1"/>
    </source>
</evidence>
<feature type="compositionally biased region" description="Polar residues" evidence="1">
    <location>
        <begin position="357"/>
        <end position="367"/>
    </location>
</feature>
<feature type="compositionally biased region" description="Gly residues" evidence="1">
    <location>
        <begin position="1086"/>
        <end position="1099"/>
    </location>
</feature>
<feature type="compositionally biased region" description="Gly residues" evidence="1">
    <location>
        <begin position="243"/>
        <end position="254"/>
    </location>
</feature>